<reference evidence="10" key="1">
    <citation type="submission" date="2016-07" db="EMBL/GenBank/DDBJ databases">
        <authorList>
            <person name="Florea S."/>
            <person name="Webb J.S."/>
            <person name="Jaromczyk J."/>
            <person name="Schardl C.L."/>
        </authorList>
    </citation>
    <scope>NUCLEOTIDE SEQUENCE [LARGE SCALE GENOMIC DNA]</scope>
    <source>
        <strain evidence="10">CY1</strain>
    </source>
</reference>
<accession>A0A1V4HAR4</accession>
<dbReference type="STRING" id="1469647.BC351_38000"/>
<keyword evidence="4 7" id="KW-0812">Transmembrane</keyword>
<dbReference type="Proteomes" id="UP000190626">
    <property type="component" value="Unassembled WGS sequence"/>
</dbReference>
<feature type="transmembrane region" description="Helical" evidence="7">
    <location>
        <begin position="118"/>
        <end position="139"/>
    </location>
</feature>
<dbReference type="PANTHER" id="PTHR30151">
    <property type="entry name" value="ALKANE SULFONATE ABC TRANSPORTER-RELATED, MEMBRANE SUBUNIT"/>
    <property type="match status" value="1"/>
</dbReference>
<evidence type="ECO:0000256" key="1">
    <source>
        <dbReference type="ARBA" id="ARBA00004651"/>
    </source>
</evidence>
<dbReference type="Gene3D" id="1.10.3720.10">
    <property type="entry name" value="MetI-like"/>
    <property type="match status" value="1"/>
</dbReference>
<evidence type="ECO:0000256" key="5">
    <source>
        <dbReference type="ARBA" id="ARBA00022989"/>
    </source>
</evidence>
<feature type="domain" description="ABC transmembrane type-1" evidence="8">
    <location>
        <begin position="54"/>
        <end position="235"/>
    </location>
</feature>
<keyword evidence="5 7" id="KW-1133">Transmembrane helix</keyword>
<evidence type="ECO:0000256" key="7">
    <source>
        <dbReference type="RuleBase" id="RU363032"/>
    </source>
</evidence>
<comment type="caution">
    <text evidence="9">The sequence shown here is derived from an EMBL/GenBank/DDBJ whole genome shotgun (WGS) entry which is preliminary data.</text>
</comment>
<dbReference type="AlphaFoldDB" id="A0A1V4HAR4"/>
<feature type="transmembrane region" description="Helical" evidence="7">
    <location>
        <begin position="61"/>
        <end position="79"/>
    </location>
</feature>
<dbReference type="EMBL" id="MBTG01000043">
    <property type="protein sequence ID" value="OPH48844.1"/>
    <property type="molecule type" value="Genomic_DNA"/>
</dbReference>
<sequence length="251" mass="27914">MNTALRRTLFLLLLLIIWELGFRIFQWGWKFPSPLQTVEAFYDGLTQGHLLGAIGASLRRLLISFAISIGIGTILGYLFARYRYLDETFGFVVVALQTVPSIAWLPFAIIWFGLSDTAVIFITTIGATWTMSMASRTGIMNISPIHLRAAQMLGTGSGYRLFFQVQLPAAFPHWITGIRVAWAFAWRALVAGELIAKGVGLGQMLQDGRGLGDTATILCVVIIIAVIGTISDHFCFKQLEDRIVLRFQLKK</sequence>
<evidence type="ECO:0000259" key="8">
    <source>
        <dbReference type="PROSITE" id="PS50928"/>
    </source>
</evidence>
<evidence type="ECO:0000256" key="3">
    <source>
        <dbReference type="ARBA" id="ARBA00022475"/>
    </source>
</evidence>
<gene>
    <name evidence="9" type="ORF">BC351_38000</name>
</gene>
<evidence type="ECO:0000313" key="9">
    <source>
        <dbReference type="EMBL" id="OPH48844.1"/>
    </source>
</evidence>
<comment type="similarity">
    <text evidence="7">Belongs to the binding-protein-dependent transport system permease family.</text>
</comment>
<dbReference type="Pfam" id="PF00528">
    <property type="entry name" value="BPD_transp_1"/>
    <property type="match status" value="1"/>
</dbReference>
<dbReference type="PROSITE" id="PS50928">
    <property type="entry name" value="ABC_TM1"/>
    <property type="match status" value="1"/>
</dbReference>
<protein>
    <submittedName>
        <fullName evidence="9">ABC transporter permease</fullName>
    </submittedName>
</protein>
<dbReference type="GO" id="GO:0005886">
    <property type="term" value="C:plasma membrane"/>
    <property type="evidence" value="ECO:0007669"/>
    <property type="project" value="UniProtKB-SubCell"/>
</dbReference>
<evidence type="ECO:0000256" key="4">
    <source>
        <dbReference type="ARBA" id="ARBA00022692"/>
    </source>
</evidence>
<keyword evidence="3" id="KW-1003">Cell membrane</keyword>
<feature type="transmembrane region" description="Helical" evidence="7">
    <location>
        <begin position="211"/>
        <end position="230"/>
    </location>
</feature>
<dbReference type="PANTHER" id="PTHR30151:SF40">
    <property type="entry name" value="TRANSPORT SYSTEM INTEGRAL MEMBRANE PROTEIN"/>
    <property type="match status" value="1"/>
</dbReference>
<name>A0A1V4HAR4_9BACL</name>
<dbReference type="SUPFAM" id="SSF161098">
    <property type="entry name" value="MetI-like"/>
    <property type="match status" value="1"/>
</dbReference>
<evidence type="ECO:0000313" key="10">
    <source>
        <dbReference type="Proteomes" id="UP000190626"/>
    </source>
</evidence>
<evidence type="ECO:0000256" key="2">
    <source>
        <dbReference type="ARBA" id="ARBA00022448"/>
    </source>
</evidence>
<dbReference type="CDD" id="cd06261">
    <property type="entry name" value="TM_PBP2"/>
    <property type="match status" value="1"/>
</dbReference>
<dbReference type="OrthoDB" id="9796361at2"/>
<keyword evidence="6 7" id="KW-0472">Membrane</keyword>
<dbReference type="InterPro" id="IPR035906">
    <property type="entry name" value="MetI-like_sf"/>
</dbReference>
<organism evidence="9 10">
    <name type="scientific">Paenibacillus ferrarius</name>
    <dbReference type="NCBI Taxonomy" id="1469647"/>
    <lineage>
        <taxon>Bacteria</taxon>
        <taxon>Bacillati</taxon>
        <taxon>Bacillota</taxon>
        <taxon>Bacilli</taxon>
        <taxon>Bacillales</taxon>
        <taxon>Paenibacillaceae</taxon>
        <taxon>Paenibacillus</taxon>
    </lineage>
</organism>
<comment type="subcellular location">
    <subcellularLocation>
        <location evidence="1 7">Cell membrane</location>
        <topology evidence="1 7">Multi-pass membrane protein</topology>
    </subcellularLocation>
</comment>
<evidence type="ECO:0000256" key="6">
    <source>
        <dbReference type="ARBA" id="ARBA00023136"/>
    </source>
</evidence>
<proteinExistence type="inferred from homology"/>
<feature type="transmembrane region" description="Helical" evidence="7">
    <location>
        <begin position="91"/>
        <end position="112"/>
    </location>
</feature>
<dbReference type="GO" id="GO:0055085">
    <property type="term" value="P:transmembrane transport"/>
    <property type="evidence" value="ECO:0007669"/>
    <property type="project" value="InterPro"/>
</dbReference>
<dbReference type="InterPro" id="IPR000515">
    <property type="entry name" value="MetI-like"/>
</dbReference>
<keyword evidence="10" id="KW-1185">Reference proteome</keyword>
<keyword evidence="2 7" id="KW-0813">Transport</keyword>
<dbReference type="RefSeq" id="WP_079418702.1">
    <property type="nucleotide sequence ID" value="NZ_MBTG01000043.1"/>
</dbReference>